<dbReference type="GO" id="GO:0033177">
    <property type="term" value="C:proton-transporting two-sector ATPase complex, proton-transporting domain"/>
    <property type="evidence" value="ECO:0007669"/>
    <property type="project" value="InterPro"/>
</dbReference>
<evidence type="ECO:0000256" key="2">
    <source>
        <dbReference type="ARBA" id="ARBA00007296"/>
    </source>
</evidence>
<evidence type="ECO:0000256" key="6">
    <source>
        <dbReference type="ARBA" id="ARBA00023065"/>
    </source>
</evidence>
<dbReference type="Proteomes" id="UP000617951">
    <property type="component" value="Unassembled WGS sequence"/>
</dbReference>
<dbReference type="Gene3D" id="1.20.120.610">
    <property type="entry name" value="lithium bound rotor ring of v- atpase"/>
    <property type="match status" value="1"/>
</dbReference>
<keyword evidence="7 8" id="KW-0472">Membrane</keyword>
<evidence type="ECO:0000313" key="11">
    <source>
        <dbReference type="Proteomes" id="UP000617951"/>
    </source>
</evidence>
<gene>
    <name evidence="10" type="ORF">H8693_04985</name>
</gene>
<dbReference type="CDD" id="cd18179">
    <property type="entry name" value="ATP-synt_Vo_Ao_c_NTPK_rpt1"/>
    <property type="match status" value="1"/>
</dbReference>
<dbReference type="InterPro" id="IPR035921">
    <property type="entry name" value="F/V-ATP_Csub_sf"/>
</dbReference>
<name>A0A926DIA9_9FIRM</name>
<dbReference type="FunFam" id="1.20.120.610:FF:000005">
    <property type="entry name" value="V-type sodium ATPase subunit K"/>
    <property type="match status" value="1"/>
</dbReference>
<dbReference type="PANTHER" id="PTHR10263">
    <property type="entry name" value="V-TYPE PROTON ATPASE PROTEOLIPID SUBUNIT"/>
    <property type="match status" value="1"/>
</dbReference>
<evidence type="ECO:0000256" key="7">
    <source>
        <dbReference type="ARBA" id="ARBA00023136"/>
    </source>
</evidence>
<evidence type="ECO:0000256" key="8">
    <source>
        <dbReference type="SAM" id="Phobius"/>
    </source>
</evidence>
<evidence type="ECO:0000256" key="5">
    <source>
        <dbReference type="ARBA" id="ARBA00022989"/>
    </source>
</evidence>
<evidence type="ECO:0000256" key="1">
    <source>
        <dbReference type="ARBA" id="ARBA00004141"/>
    </source>
</evidence>
<evidence type="ECO:0000256" key="3">
    <source>
        <dbReference type="ARBA" id="ARBA00022448"/>
    </source>
</evidence>
<keyword evidence="3" id="KW-0813">Transport</keyword>
<evidence type="ECO:0000256" key="4">
    <source>
        <dbReference type="ARBA" id="ARBA00022692"/>
    </source>
</evidence>
<evidence type="ECO:0000313" key="10">
    <source>
        <dbReference type="EMBL" id="MBC8538284.1"/>
    </source>
</evidence>
<dbReference type="GO" id="GO:0015078">
    <property type="term" value="F:proton transmembrane transporter activity"/>
    <property type="evidence" value="ECO:0007669"/>
    <property type="project" value="InterPro"/>
</dbReference>
<dbReference type="InterPro" id="IPR002379">
    <property type="entry name" value="ATPase_proteolipid_c-like_dom"/>
</dbReference>
<accession>A0A926DIA9</accession>
<dbReference type="RefSeq" id="WP_249280040.1">
    <property type="nucleotide sequence ID" value="NZ_JACRSS010000001.1"/>
</dbReference>
<feature type="transmembrane region" description="Helical" evidence="8">
    <location>
        <begin position="132"/>
        <end position="157"/>
    </location>
</feature>
<reference evidence="10" key="1">
    <citation type="submission" date="2020-08" db="EMBL/GenBank/DDBJ databases">
        <title>Genome public.</title>
        <authorList>
            <person name="Liu C."/>
            <person name="Sun Q."/>
        </authorList>
    </citation>
    <scope>NUCLEOTIDE SEQUENCE</scope>
    <source>
        <strain evidence="10">NSJ-63</strain>
    </source>
</reference>
<feature type="domain" description="V-ATPase proteolipid subunit C-like" evidence="9">
    <location>
        <begin position="13"/>
        <end position="71"/>
    </location>
</feature>
<dbReference type="Pfam" id="PF00137">
    <property type="entry name" value="ATP-synt_C"/>
    <property type="match status" value="2"/>
</dbReference>
<keyword evidence="11" id="KW-1185">Reference proteome</keyword>
<feature type="domain" description="V-ATPase proteolipid subunit C-like" evidence="9">
    <location>
        <begin position="97"/>
        <end position="152"/>
    </location>
</feature>
<keyword evidence="5 8" id="KW-1133">Transmembrane helix</keyword>
<dbReference type="AlphaFoldDB" id="A0A926DIA9"/>
<proteinExistence type="inferred from homology"/>
<dbReference type="NCBIfam" id="NF005124">
    <property type="entry name" value="PRK06558.1"/>
    <property type="match status" value="1"/>
</dbReference>
<dbReference type="SUPFAM" id="SSF81333">
    <property type="entry name" value="F1F0 ATP synthase subunit C"/>
    <property type="match status" value="2"/>
</dbReference>
<keyword evidence="6" id="KW-0406">Ion transport</keyword>
<sequence>MEFGLGHVLALAGAALAALLAGIGSARGVGMAGEASAGLVAEDPNKFGSALVLQLLPGTQGIYGLLVGFVILLQIGLLSGGVKDVSVYQGLMLLLGALPTAFVGYFSAIMQAKTAVAGIGLLAKRPEEAGKAITMAIMVETYAVFALLISMLVILLLPIG</sequence>
<keyword evidence="4 8" id="KW-0812">Transmembrane</keyword>
<dbReference type="CDD" id="cd18180">
    <property type="entry name" value="ATP-synt_Vo_Ao_c_NTPK_rpt2"/>
    <property type="match status" value="1"/>
</dbReference>
<comment type="subcellular location">
    <subcellularLocation>
        <location evidence="1">Membrane</location>
        <topology evidence="1">Multi-pass membrane protein</topology>
    </subcellularLocation>
</comment>
<comment type="caution">
    <text evidence="10">The sequence shown here is derived from an EMBL/GenBank/DDBJ whole genome shotgun (WGS) entry which is preliminary data.</text>
</comment>
<evidence type="ECO:0000259" key="9">
    <source>
        <dbReference type="Pfam" id="PF00137"/>
    </source>
</evidence>
<dbReference type="EMBL" id="JACRSS010000001">
    <property type="protein sequence ID" value="MBC8538284.1"/>
    <property type="molecule type" value="Genomic_DNA"/>
</dbReference>
<organism evidence="10 11">
    <name type="scientific">Guopingia tenuis</name>
    <dbReference type="NCBI Taxonomy" id="2763656"/>
    <lineage>
        <taxon>Bacteria</taxon>
        <taxon>Bacillati</taxon>
        <taxon>Bacillota</taxon>
        <taxon>Clostridia</taxon>
        <taxon>Christensenellales</taxon>
        <taxon>Christensenellaceae</taxon>
        <taxon>Guopingia</taxon>
    </lineage>
</organism>
<comment type="similarity">
    <text evidence="2">Belongs to the V-ATPase proteolipid subunit family.</text>
</comment>
<protein>
    <submittedName>
        <fullName evidence="10">V-type ATP synthase subunit K</fullName>
    </submittedName>
</protein>
<feature type="transmembrane region" description="Helical" evidence="8">
    <location>
        <begin position="61"/>
        <end position="79"/>
    </location>
</feature>
<feature type="transmembrane region" description="Helical" evidence="8">
    <location>
        <begin position="91"/>
        <end position="112"/>
    </location>
</feature>